<sequence>MTRTKKALATLAVTAAAVCGAAGPALADSHLPVAPRSDSYIPTGPQGEGHMPTTPLGEGHMPVPPRG</sequence>
<feature type="region of interest" description="Disordered" evidence="1">
    <location>
        <begin position="36"/>
        <end position="67"/>
    </location>
</feature>
<accession>A0A5P2BZ74</accession>
<dbReference type="AlphaFoldDB" id="A0A5P2BZ74"/>
<evidence type="ECO:0000256" key="2">
    <source>
        <dbReference type="SAM" id="SignalP"/>
    </source>
</evidence>
<dbReference type="Proteomes" id="UP000322927">
    <property type="component" value="Chromosome"/>
</dbReference>
<organism evidence="3 4">
    <name type="scientific">Streptomyces venezuelae</name>
    <dbReference type="NCBI Taxonomy" id="54571"/>
    <lineage>
        <taxon>Bacteria</taxon>
        <taxon>Bacillati</taxon>
        <taxon>Actinomycetota</taxon>
        <taxon>Actinomycetes</taxon>
        <taxon>Kitasatosporales</taxon>
        <taxon>Streptomycetaceae</taxon>
        <taxon>Streptomyces</taxon>
    </lineage>
</organism>
<name>A0A5P2BZ74_STRVZ</name>
<evidence type="ECO:0008006" key="5">
    <source>
        <dbReference type="Google" id="ProtNLM"/>
    </source>
</evidence>
<dbReference type="EMBL" id="CP029192">
    <property type="protein sequence ID" value="QES35806.1"/>
    <property type="molecule type" value="Genomic_DNA"/>
</dbReference>
<reference evidence="3 4" key="1">
    <citation type="submission" date="2018-05" db="EMBL/GenBank/DDBJ databases">
        <title>Streptomyces venezuelae.</title>
        <authorList>
            <person name="Kim W."/>
            <person name="Lee N."/>
            <person name="Cho B.-K."/>
        </authorList>
    </citation>
    <scope>NUCLEOTIDE SEQUENCE [LARGE SCALE GENOMIC DNA]</scope>
    <source>
        <strain evidence="3 4">ATCC 14584</strain>
    </source>
</reference>
<evidence type="ECO:0000313" key="3">
    <source>
        <dbReference type="EMBL" id="QES35806.1"/>
    </source>
</evidence>
<dbReference type="RefSeq" id="WP_150217883.1">
    <property type="nucleotide sequence ID" value="NZ_CP029192.1"/>
</dbReference>
<keyword evidence="2" id="KW-0732">Signal</keyword>
<evidence type="ECO:0000313" key="4">
    <source>
        <dbReference type="Proteomes" id="UP000322927"/>
    </source>
</evidence>
<feature type="chain" id="PRO_5025022532" description="Secreted protein" evidence="2">
    <location>
        <begin position="28"/>
        <end position="67"/>
    </location>
</feature>
<protein>
    <recommendedName>
        <fullName evidence="5">Secreted protein</fullName>
    </recommendedName>
</protein>
<proteinExistence type="predicted"/>
<dbReference type="OrthoDB" id="9977420at2"/>
<evidence type="ECO:0000256" key="1">
    <source>
        <dbReference type="SAM" id="MobiDB-lite"/>
    </source>
</evidence>
<feature type="signal peptide" evidence="2">
    <location>
        <begin position="1"/>
        <end position="27"/>
    </location>
</feature>
<gene>
    <name evidence="3" type="ORF">DEJ48_22420</name>
</gene>